<keyword evidence="5" id="KW-0175">Coiled coil</keyword>
<dbReference type="InterPro" id="IPR008929">
    <property type="entry name" value="Chondroitin_lyas"/>
</dbReference>
<evidence type="ECO:0000256" key="2">
    <source>
        <dbReference type="ARBA" id="ARBA00022729"/>
    </source>
</evidence>
<evidence type="ECO:0000259" key="8">
    <source>
        <dbReference type="PROSITE" id="PS50022"/>
    </source>
</evidence>
<feature type="transmembrane region" description="Helical" evidence="7">
    <location>
        <begin position="1575"/>
        <end position="1596"/>
    </location>
</feature>
<feature type="coiled-coil region" evidence="5">
    <location>
        <begin position="1438"/>
        <end position="1479"/>
    </location>
</feature>
<dbReference type="RefSeq" id="WP_261854030.1">
    <property type="nucleotide sequence ID" value="NZ_BQXY01000009.1"/>
</dbReference>
<dbReference type="InterPro" id="IPR012970">
    <property type="entry name" value="Lyase_8_alpha_N"/>
</dbReference>
<keyword evidence="7" id="KW-0472">Membrane</keyword>
<dbReference type="InterPro" id="IPR000421">
    <property type="entry name" value="FA58C"/>
</dbReference>
<dbReference type="Gene3D" id="2.60.120.260">
    <property type="entry name" value="Galactose-binding domain-like"/>
    <property type="match status" value="3"/>
</dbReference>
<evidence type="ECO:0000256" key="1">
    <source>
        <dbReference type="ARBA" id="ARBA00006699"/>
    </source>
</evidence>
<keyword evidence="4" id="KW-0326">Glycosidase</keyword>
<dbReference type="InterPro" id="IPR038970">
    <property type="entry name" value="Lyase_8"/>
</dbReference>
<dbReference type="PANTHER" id="PTHR38481:SF1">
    <property type="entry name" value="HYALURONATE LYASE"/>
    <property type="match status" value="1"/>
</dbReference>
<dbReference type="InterPro" id="IPR011013">
    <property type="entry name" value="Gal_mutarotase_sf_dom"/>
</dbReference>
<comment type="similarity">
    <text evidence="1">Belongs to the polysaccharide lyase 8 family.</text>
</comment>
<dbReference type="InterPro" id="IPR003159">
    <property type="entry name" value="Lyase_8_central_dom"/>
</dbReference>
<evidence type="ECO:0000256" key="6">
    <source>
        <dbReference type="SAM" id="MobiDB-lite"/>
    </source>
</evidence>
<keyword evidence="7" id="KW-1133">Transmembrane helix</keyword>
<reference evidence="9" key="1">
    <citation type="journal article" date="2023" name="Int. J. Syst. Evol. Microbiol.">
        <title>&lt;i&gt;Clostridium folliculivorans&lt;/i&gt; sp. nov., isolated from soil samples of an organic paddy in Japan.</title>
        <authorList>
            <person name="Tazawa J."/>
            <person name="Kobayashi H."/>
            <person name="Tanizawa Y."/>
            <person name="Uchino A."/>
            <person name="Tanaka F."/>
            <person name="Urashima Y."/>
            <person name="Miura S."/>
            <person name="Sakamoto M."/>
            <person name="Ohkuma M."/>
            <person name="Tohno M."/>
        </authorList>
    </citation>
    <scope>NUCLEOTIDE SEQUENCE</scope>
    <source>
        <strain evidence="9">D1-1</strain>
    </source>
</reference>
<protein>
    <recommendedName>
        <fullName evidence="8">F5/8 type C domain-containing protein</fullName>
    </recommendedName>
</protein>
<evidence type="ECO:0000256" key="5">
    <source>
        <dbReference type="SAM" id="Coils"/>
    </source>
</evidence>
<evidence type="ECO:0000313" key="9">
    <source>
        <dbReference type="EMBL" id="GKU27159.1"/>
    </source>
</evidence>
<dbReference type="SUPFAM" id="SSF74650">
    <property type="entry name" value="Galactose mutarotase-like"/>
    <property type="match status" value="1"/>
</dbReference>
<dbReference type="Gene3D" id="2.70.98.10">
    <property type="match status" value="1"/>
</dbReference>
<dbReference type="Pfam" id="PF07554">
    <property type="entry name" value="FIVAR"/>
    <property type="match status" value="3"/>
</dbReference>
<keyword evidence="10" id="KW-1185">Reference proteome</keyword>
<proteinExistence type="inferred from homology"/>
<dbReference type="InterPro" id="IPR008979">
    <property type="entry name" value="Galactose-bd-like_sf"/>
</dbReference>
<accession>A0A9W5Y5L3</accession>
<comment type="caution">
    <text evidence="9">The sequence shown here is derived from an EMBL/GenBank/DDBJ whole genome shotgun (WGS) entry which is preliminary data.</text>
</comment>
<dbReference type="Pfam" id="PF02884">
    <property type="entry name" value="Lyase_8_C"/>
    <property type="match status" value="1"/>
</dbReference>
<dbReference type="Pfam" id="PF08124">
    <property type="entry name" value="Lyase_8_N"/>
    <property type="match status" value="1"/>
</dbReference>
<dbReference type="PROSITE" id="PS50022">
    <property type="entry name" value="FA58C_3"/>
    <property type="match status" value="3"/>
</dbReference>
<keyword evidence="3" id="KW-0456">Lyase</keyword>
<dbReference type="SUPFAM" id="SSF48230">
    <property type="entry name" value="Chondroitin AC/alginate lyase"/>
    <property type="match status" value="1"/>
</dbReference>
<gene>
    <name evidence="9" type="ORF">CFOLD11_39860</name>
</gene>
<dbReference type="Pfam" id="PF22633">
    <property type="entry name" value="F5_F8_type_C_2"/>
    <property type="match status" value="1"/>
</dbReference>
<dbReference type="GO" id="GO:0005576">
    <property type="term" value="C:extracellular region"/>
    <property type="evidence" value="ECO:0007669"/>
    <property type="project" value="InterPro"/>
</dbReference>
<keyword evidence="7" id="KW-0812">Transmembrane</keyword>
<dbReference type="InterPro" id="IPR014718">
    <property type="entry name" value="GH-type_carb-bd"/>
</dbReference>
<dbReference type="GO" id="GO:0016837">
    <property type="term" value="F:carbon-oxygen lyase activity, acting on polysaccharides"/>
    <property type="evidence" value="ECO:0007669"/>
    <property type="project" value="UniProtKB-ARBA"/>
</dbReference>
<dbReference type="InterPro" id="IPR004103">
    <property type="entry name" value="Lyase_8_C"/>
</dbReference>
<dbReference type="PANTHER" id="PTHR38481">
    <property type="entry name" value="HYALURONATE LYASE"/>
    <property type="match status" value="1"/>
</dbReference>
<dbReference type="Gene3D" id="2.60.220.10">
    <property type="entry name" value="Polysaccharide lyase family 8-like, C-terminal"/>
    <property type="match status" value="1"/>
</dbReference>
<sequence length="1602" mass="180324">MMKKLGRIVLSLIMIMTLVFDGTSIARATNVDDMNLIKSRIKEYFLKLDTIDDGSKVEACYVSRAEDYLKLIQPDGSFKDVDYEATNNAANGAAWSPYLALDRMQAIAIAYNKQGNSIYKKQEAVDKLNKAIVYWASQNPRSTNWWENQVGVQLRFSRIGLFMEGSISNEALNIILNKLLEKTPVKYGSGQNNLWFDQNYVYYALIKEDETQLKDMINNYLDYCLTTQLDDITKEAVQVDNSYYMHGRQFYSNGYGMTMFRDMSYWIYMLKATDFAVSQDVVDRMANYMISGTSWTVRGDIMELYLGYRPYKYDLSYDNYSEEYIAPLKRMIEADPKRASGYQKILDNIEGKNNSNGKNGNYYMWRSGYESHMRDGYGVNIKMDSKNLIGGEWRGPWNEAGKPNQQLIYWTSTASSTITVDGDEYKSVYPVFDWTHTPGVTAPNFISNKFNFENNELFNIGVSNGKYGATAYKFDKTNTKGQKGYFFFDDEFVALGSNISSTNDAPIHTTLNQSKASDLKVNGEAVKLGTVAKEYTTKSIYNNKIGYVFLKDTKVKVSYDGQKDVPSLWPEDMRKNADSVFTAYIDHGVKPTNDSYAYIVVPNKTEAEVKNYSNNIPVTVVANNSDVQAVRHDGLKQTQINFYKAGALEYKKGYTITVDQACSVIIDESGSTRQITVAVNDNEDHKIVNVGLSYSSTKTTTTFISKALPYAGQSKTLAEGQDDRYLASSSTVNHYVKNVLDGNSNTYWESKGQGEEWISLLTGSNKYLKDITISWGEKYARQYEIYSSQDGENYELVTKISKGDGKQTTIPIARMCNYIKIIMKSSSGDCYQIKEVAMNEGELLSLNKPTTTSSVSSKAPTFVGGFAVDGDLSTRWASNRNSDNEWISIDLEKYSRIDAMKIIWENACSDDYTIEVSADNQNWKSIKQLKTDVSLKDEINFSESVYGRYVKINSHKSRLVSGTNYGINIFEINVYGEAKEEEKVNIALNKTSKASSEYINPKSKFTLESKYAFDGSVENKGDTYQSRWVSERGKDHPGENVNSQYIQVDLEEVYDISRVVLNWEGACGKEYKIQVSEDGQNWTDVSHITDGAAGIKELNYEKPVTGRYVKMLGIVPIGQYGYSLWEFEVYGTSLKSELKKYYDQNKDLDTSSFTPSSIELYHNALDNITKVYEDKAATSADILNAKNQLEAAINNLVVKANKATLDNEIKKADLVERNLYTDESVKVFEAALNKAKATYDDGNATQKQVDDDAQALEQAIISLEKKKDDPVIEVPGEKIDLTLQSPNKDVSVSGKLPKDIELSSKALDNEKLKEVVEKIYKVNSEALKDTTLEKVYDLSLLLKNEVYKLDGEVEVSLKLDDSVLSKKLGIVYIDEAGNLHKIESKVENGFIKFKTPHFSQYGIVSTNDLVLKVDKAALDDEIKKTQLVEKDLYTNESVKALEAALNEAKAIYNNAEATQKQVDDEVKALQQAFISLEKKKDNPIVNIPEKNTTDNNAPTKNVEVIVQNTNKNINTSGNVPKDIALTDNKEEEKPIAIDPEEKKDTTVQSPNKDVSVSDNENNKVASKDNSNKVNLYNIALVSAGLVIFVGVLYALWSKKKIK</sequence>
<feature type="domain" description="F5/8 type C" evidence="8">
    <location>
        <begin position="830"/>
        <end position="977"/>
    </location>
</feature>
<evidence type="ECO:0000313" key="10">
    <source>
        <dbReference type="Proteomes" id="UP001057868"/>
    </source>
</evidence>
<dbReference type="SUPFAM" id="SSF49863">
    <property type="entry name" value="Hyaluronate lyase-like, C-terminal domain"/>
    <property type="match status" value="1"/>
</dbReference>
<dbReference type="Pfam" id="PF02278">
    <property type="entry name" value="Lyase_8"/>
    <property type="match status" value="1"/>
</dbReference>
<feature type="region of interest" description="Disordered" evidence="6">
    <location>
        <begin position="1516"/>
        <end position="1567"/>
    </location>
</feature>
<dbReference type="EMBL" id="BQXY01000009">
    <property type="protein sequence ID" value="GKU27159.1"/>
    <property type="molecule type" value="Genomic_DNA"/>
</dbReference>
<keyword evidence="2" id="KW-0732">Signal</keyword>
<evidence type="ECO:0000256" key="4">
    <source>
        <dbReference type="ARBA" id="ARBA00023295"/>
    </source>
</evidence>
<dbReference type="InterPro" id="IPR011071">
    <property type="entry name" value="Lyase_8-like_C"/>
</dbReference>
<dbReference type="Pfam" id="PF00754">
    <property type="entry name" value="F5_F8_type_C"/>
    <property type="match status" value="2"/>
</dbReference>
<feature type="compositionally biased region" description="Polar residues" evidence="6">
    <location>
        <begin position="1546"/>
        <end position="1564"/>
    </location>
</feature>
<keyword evidence="4" id="KW-0378">Hydrolase</keyword>
<dbReference type="SUPFAM" id="SSF49785">
    <property type="entry name" value="Galactose-binding domain-like"/>
    <property type="match status" value="3"/>
</dbReference>
<dbReference type="GO" id="GO:0005975">
    <property type="term" value="P:carbohydrate metabolic process"/>
    <property type="evidence" value="ECO:0007669"/>
    <property type="project" value="InterPro"/>
</dbReference>
<name>A0A9W5Y5L3_9CLOT</name>
<dbReference type="Gene3D" id="1.50.10.100">
    <property type="entry name" value="Chondroitin AC/alginate lyase"/>
    <property type="match status" value="1"/>
</dbReference>
<feature type="coiled-coil region" evidence="5">
    <location>
        <begin position="1175"/>
        <end position="1206"/>
    </location>
</feature>
<dbReference type="Gene3D" id="1.20.1270.90">
    <property type="entry name" value="AF1782-like"/>
    <property type="match status" value="3"/>
</dbReference>
<dbReference type="GO" id="GO:0030246">
    <property type="term" value="F:carbohydrate binding"/>
    <property type="evidence" value="ECO:0007669"/>
    <property type="project" value="InterPro"/>
</dbReference>
<feature type="compositionally biased region" description="Basic and acidic residues" evidence="6">
    <location>
        <begin position="1527"/>
        <end position="1545"/>
    </location>
</feature>
<dbReference type="Proteomes" id="UP001057868">
    <property type="component" value="Unassembled WGS sequence"/>
</dbReference>
<dbReference type="GO" id="GO:0016798">
    <property type="term" value="F:hydrolase activity, acting on glycosyl bonds"/>
    <property type="evidence" value="ECO:0007669"/>
    <property type="project" value="UniProtKB-KW"/>
</dbReference>
<feature type="domain" description="F5/8 type C" evidence="8">
    <location>
        <begin position="987"/>
        <end position="1132"/>
    </location>
</feature>
<evidence type="ECO:0000256" key="3">
    <source>
        <dbReference type="ARBA" id="ARBA00023239"/>
    </source>
</evidence>
<organism evidence="9 10">
    <name type="scientific">Clostridium folliculivorans</name>
    <dbReference type="NCBI Taxonomy" id="2886038"/>
    <lineage>
        <taxon>Bacteria</taxon>
        <taxon>Bacillati</taxon>
        <taxon>Bacillota</taxon>
        <taxon>Clostridia</taxon>
        <taxon>Eubacteriales</taxon>
        <taxon>Clostridiaceae</taxon>
        <taxon>Clostridium</taxon>
    </lineage>
</organism>
<evidence type="ECO:0000256" key="7">
    <source>
        <dbReference type="SAM" id="Phobius"/>
    </source>
</evidence>
<feature type="domain" description="F5/8 type C" evidence="8">
    <location>
        <begin position="706"/>
        <end position="794"/>
    </location>
</feature>